<keyword evidence="21" id="KW-1185">Reference proteome</keyword>
<keyword evidence="13" id="KW-0998">Cell outer membrane</keyword>
<keyword evidence="3" id="KW-0813">Transport</keyword>
<comment type="subcellular location">
    <subcellularLocation>
        <location evidence="1">Cell outer membrane</location>
        <topology evidence="1">Multi-pass membrane protein</topology>
    </subcellularLocation>
</comment>
<dbReference type="InterPro" id="IPR019554">
    <property type="entry name" value="Soluble_ligand-bd"/>
</dbReference>
<comment type="similarity">
    <text evidence="2">Belongs to the BexD/CtrA/VexA family.</text>
</comment>
<reference evidence="20 21" key="1">
    <citation type="submission" date="2024-05" db="EMBL/GenBank/DDBJ databases">
        <authorList>
            <person name="Liu Q."/>
            <person name="Xin Y.-H."/>
        </authorList>
    </citation>
    <scope>NUCLEOTIDE SEQUENCE [LARGE SCALE GENOMIC DNA]</scope>
    <source>
        <strain evidence="20 21">CGMCC 1.10181</strain>
    </source>
</reference>
<keyword evidence="12" id="KW-0564">Palmitate</keyword>
<evidence type="ECO:0000259" key="17">
    <source>
        <dbReference type="Pfam" id="PF02563"/>
    </source>
</evidence>
<evidence type="ECO:0000256" key="13">
    <source>
        <dbReference type="ARBA" id="ARBA00023237"/>
    </source>
</evidence>
<dbReference type="RefSeq" id="WP_343891333.1">
    <property type="nucleotide sequence ID" value="NZ_BAAAEH010000040.1"/>
</dbReference>
<dbReference type="Proteomes" id="UP001419910">
    <property type="component" value="Unassembled WGS sequence"/>
</dbReference>
<keyword evidence="11" id="KW-0472">Membrane</keyword>
<evidence type="ECO:0000256" key="8">
    <source>
        <dbReference type="ARBA" id="ARBA00023047"/>
    </source>
</evidence>
<evidence type="ECO:0000313" key="20">
    <source>
        <dbReference type="EMBL" id="MEN2789878.1"/>
    </source>
</evidence>
<feature type="domain" description="Soluble ligand binding" evidence="18">
    <location>
        <begin position="406"/>
        <end position="441"/>
    </location>
</feature>
<proteinExistence type="inferred from homology"/>
<evidence type="ECO:0000256" key="15">
    <source>
        <dbReference type="SAM" id="MobiDB-lite"/>
    </source>
</evidence>
<feature type="domain" description="Soluble ligand binding" evidence="18">
    <location>
        <begin position="316"/>
        <end position="363"/>
    </location>
</feature>
<feature type="region of interest" description="Disordered" evidence="15">
    <location>
        <begin position="36"/>
        <end position="81"/>
    </location>
</feature>
<evidence type="ECO:0000259" key="18">
    <source>
        <dbReference type="Pfam" id="PF10531"/>
    </source>
</evidence>
<feature type="signal peptide" evidence="16">
    <location>
        <begin position="1"/>
        <end position="28"/>
    </location>
</feature>
<evidence type="ECO:0000256" key="11">
    <source>
        <dbReference type="ARBA" id="ARBA00023136"/>
    </source>
</evidence>
<dbReference type="Pfam" id="PF22461">
    <property type="entry name" value="SLBB_2"/>
    <property type="match status" value="1"/>
</dbReference>
<evidence type="ECO:0000256" key="4">
    <source>
        <dbReference type="ARBA" id="ARBA00022452"/>
    </source>
</evidence>
<dbReference type="Pfam" id="PF02563">
    <property type="entry name" value="Poly_export"/>
    <property type="match status" value="1"/>
</dbReference>
<feature type="compositionally biased region" description="Polar residues" evidence="15">
    <location>
        <begin position="43"/>
        <end position="60"/>
    </location>
</feature>
<keyword evidence="14" id="KW-0449">Lipoprotein</keyword>
<accession>A0ABU9Y249</accession>
<keyword evidence="4" id="KW-1134">Transmembrane beta strand</keyword>
<dbReference type="PANTHER" id="PTHR33619">
    <property type="entry name" value="POLYSACCHARIDE EXPORT PROTEIN GFCE-RELATED"/>
    <property type="match status" value="1"/>
</dbReference>
<dbReference type="InterPro" id="IPR049712">
    <property type="entry name" value="Poly_export"/>
</dbReference>
<evidence type="ECO:0000256" key="6">
    <source>
        <dbReference type="ARBA" id="ARBA00022692"/>
    </source>
</evidence>
<evidence type="ECO:0000256" key="10">
    <source>
        <dbReference type="ARBA" id="ARBA00023114"/>
    </source>
</evidence>
<dbReference type="Pfam" id="PF10531">
    <property type="entry name" value="SLBB"/>
    <property type="match status" value="2"/>
</dbReference>
<keyword evidence="9" id="KW-0406">Ion transport</keyword>
<dbReference type="InterPro" id="IPR054765">
    <property type="entry name" value="SLBB_dom"/>
</dbReference>
<evidence type="ECO:0000256" key="3">
    <source>
        <dbReference type="ARBA" id="ARBA00022448"/>
    </source>
</evidence>
<evidence type="ECO:0000313" key="21">
    <source>
        <dbReference type="Proteomes" id="UP001419910"/>
    </source>
</evidence>
<keyword evidence="7 16" id="KW-0732">Signal</keyword>
<evidence type="ECO:0000259" key="19">
    <source>
        <dbReference type="Pfam" id="PF22461"/>
    </source>
</evidence>
<evidence type="ECO:0000256" key="9">
    <source>
        <dbReference type="ARBA" id="ARBA00023065"/>
    </source>
</evidence>
<organism evidence="20 21">
    <name type="scientific">Sphingomonas oligophenolica</name>
    <dbReference type="NCBI Taxonomy" id="301154"/>
    <lineage>
        <taxon>Bacteria</taxon>
        <taxon>Pseudomonadati</taxon>
        <taxon>Pseudomonadota</taxon>
        <taxon>Alphaproteobacteria</taxon>
        <taxon>Sphingomonadales</taxon>
        <taxon>Sphingomonadaceae</taxon>
        <taxon>Sphingomonas</taxon>
    </lineage>
</organism>
<keyword evidence="8" id="KW-0625">Polysaccharide transport</keyword>
<dbReference type="Gene3D" id="3.10.560.10">
    <property type="entry name" value="Outer membrane lipoprotein wza domain like"/>
    <property type="match status" value="3"/>
</dbReference>
<evidence type="ECO:0000256" key="5">
    <source>
        <dbReference type="ARBA" id="ARBA00022597"/>
    </source>
</evidence>
<evidence type="ECO:0000256" key="12">
    <source>
        <dbReference type="ARBA" id="ARBA00023139"/>
    </source>
</evidence>
<feature type="domain" description="Polysaccharide export protein N-terminal" evidence="17">
    <location>
        <begin position="151"/>
        <end position="225"/>
    </location>
</feature>
<dbReference type="EMBL" id="JBDIME010000006">
    <property type="protein sequence ID" value="MEN2789878.1"/>
    <property type="molecule type" value="Genomic_DNA"/>
</dbReference>
<sequence length="648" mass="67611">MAFAKISVSGGKAAIAGIWLSLASAGFAQVTNVPSGSPLAPDGTTSPPSATNSQSNLQTGNNGGNNPFADNGTIGSLDVSEKNQNNPLTLEQILSAKGATADKADNVIKKPPEPGEFEKYIEALLGRKVPLFGTKLVLPALRDFAAPATATVPPDYIVQPGDTIDVALSGSLDGSVERQVDTNGKIFLTGVGAVRVAGVRNSDLHDIVARAIGTKFRGFTASVTITKLRGIRVYVTGLANNPGAFTVSSLSTLANAVFQAGGPNGGGSWRAIKLYRNGQQVADFDLYQLMRGGSRVNDVQLQNEDVLFIPPAGPQVAVIGSVHEEAIYEAKPGESVADMLAAAGGANTVGDPTHFVLYQTGDPERAGPQWLASSVATGTPIGAGDIIQILSTGTLAMPIAQQKVLVRIEGEVQKPGVYYVSPGTTFADIVGQAGGLTSKAYAFGAKFTRQSVKIQQQESFKEALDQLEISLAAAPLNQDPTLASGDRDAQRAAARAVLMRLREAKPDGRVVLGIAPGATSLPGRVVLENNDAIYIPPLASTVGVFGAVYRPSSFLVDADHNARRVRDYIDQVGGSLPSADKGGIFVVRASGEVIPKKRGALNARVLPGDVIFVPVRTQPNLFWAHLRDLTSTLFSFGLSAATIVAVTK</sequence>
<evidence type="ECO:0000256" key="16">
    <source>
        <dbReference type="SAM" id="SignalP"/>
    </source>
</evidence>
<dbReference type="PANTHER" id="PTHR33619:SF3">
    <property type="entry name" value="POLYSACCHARIDE EXPORT PROTEIN GFCE-RELATED"/>
    <property type="match status" value="1"/>
</dbReference>
<evidence type="ECO:0000256" key="1">
    <source>
        <dbReference type="ARBA" id="ARBA00004571"/>
    </source>
</evidence>
<evidence type="ECO:0000256" key="7">
    <source>
        <dbReference type="ARBA" id="ARBA00022729"/>
    </source>
</evidence>
<protein>
    <submittedName>
        <fullName evidence="20">SLBB domain-containing protein</fullName>
    </submittedName>
</protein>
<name>A0ABU9Y249_9SPHN</name>
<keyword evidence="10" id="KW-0626">Porin</keyword>
<comment type="caution">
    <text evidence="20">The sequence shown here is derived from an EMBL/GenBank/DDBJ whole genome shotgun (WGS) entry which is preliminary data.</text>
</comment>
<feature type="domain" description="SLBB" evidence="19">
    <location>
        <begin position="232"/>
        <end position="309"/>
    </location>
</feature>
<evidence type="ECO:0000256" key="2">
    <source>
        <dbReference type="ARBA" id="ARBA00009450"/>
    </source>
</evidence>
<dbReference type="InterPro" id="IPR003715">
    <property type="entry name" value="Poly_export_N"/>
</dbReference>
<evidence type="ECO:0000256" key="14">
    <source>
        <dbReference type="ARBA" id="ARBA00023288"/>
    </source>
</evidence>
<keyword evidence="6" id="KW-0812">Transmembrane</keyword>
<gene>
    <name evidence="20" type="ORF">ABC974_09590</name>
</gene>
<keyword evidence="5" id="KW-0762">Sugar transport</keyword>
<feature type="chain" id="PRO_5045845967" evidence="16">
    <location>
        <begin position="29"/>
        <end position="648"/>
    </location>
</feature>